<reference evidence="1 2" key="1">
    <citation type="submission" date="2018-06" db="EMBL/GenBank/DDBJ databases">
        <authorList>
            <consortium name="Pathogen Informatics"/>
            <person name="Doyle S."/>
        </authorList>
    </citation>
    <scope>NUCLEOTIDE SEQUENCE [LARGE SCALE GENOMIC DNA]</scope>
    <source>
        <strain evidence="1 2">NCTC8261</strain>
    </source>
</reference>
<organism evidence="1 2">
    <name type="scientific">Salmonella enterica I</name>
    <dbReference type="NCBI Taxonomy" id="59201"/>
    <lineage>
        <taxon>Bacteria</taxon>
        <taxon>Pseudomonadati</taxon>
        <taxon>Pseudomonadota</taxon>
        <taxon>Gammaproteobacteria</taxon>
        <taxon>Enterobacterales</taxon>
        <taxon>Enterobacteriaceae</taxon>
        <taxon>Salmonella</taxon>
    </lineage>
</organism>
<dbReference type="AlphaFoldDB" id="A0A379X1B0"/>
<proteinExistence type="predicted"/>
<accession>A0A379X1B0</accession>
<name>A0A379X1B0_SALET</name>
<evidence type="ECO:0000313" key="1">
    <source>
        <dbReference type="EMBL" id="SUH40123.1"/>
    </source>
</evidence>
<dbReference type="EMBL" id="UGXT01000002">
    <property type="protein sequence ID" value="SUH40123.1"/>
    <property type="molecule type" value="Genomic_DNA"/>
</dbReference>
<evidence type="ECO:0000313" key="2">
    <source>
        <dbReference type="Proteomes" id="UP000254712"/>
    </source>
</evidence>
<gene>
    <name evidence="1" type="ORF">NCTC8261_06503</name>
</gene>
<protein>
    <submittedName>
        <fullName evidence="1">Uncharacterized protein</fullName>
    </submittedName>
</protein>
<dbReference type="Proteomes" id="UP000254712">
    <property type="component" value="Unassembled WGS sequence"/>
</dbReference>
<sequence length="98" mass="11377">MFLKHTRYRLDTFATGYLRPTNAPPAQVLMHHRFGKHFYVYQRAHGLFTSIFQRFMQLFNGGDAIAFTAISFSDASEIDRDKPAFLTTALLLMENETR</sequence>